<evidence type="ECO:0000313" key="3">
    <source>
        <dbReference type="Proteomes" id="UP000307430"/>
    </source>
</evidence>
<gene>
    <name evidence="2" type="ORF">FE839_05760</name>
</gene>
<reference evidence="2 3" key="1">
    <citation type="submission" date="2019-05" db="EMBL/GenBank/DDBJ databases">
        <title>Genome sequence of Klebsiella sp strain TOUT106.</title>
        <authorList>
            <person name="Rahi P."/>
            <person name="Chaudhari D."/>
        </authorList>
    </citation>
    <scope>NUCLEOTIDE SEQUENCE [LARGE SCALE GENOMIC DNA]</scope>
    <source>
        <strain evidence="2 3">TOUT106</strain>
    </source>
</reference>
<accession>A0A5R9LKW4</accession>
<dbReference type="EMBL" id="VCHQ01000007">
    <property type="protein sequence ID" value="TLV21539.1"/>
    <property type="molecule type" value="Genomic_DNA"/>
</dbReference>
<protein>
    <submittedName>
        <fullName evidence="2">Uncharacterized protein</fullName>
    </submittedName>
</protein>
<name>A0A5R9LKW4_9ENTR</name>
<comment type="caution">
    <text evidence="2">The sequence shown here is derived from an EMBL/GenBank/DDBJ whole genome shotgun (WGS) entry which is preliminary data.</text>
</comment>
<feature type="compositionally biased region" description="Basic and acidic residues" evidence="1">
    <location>
        <begin position="1"/>
        <end position="14"/>
    </location>
</feature>
<proteinExistence type="predicted"/>
<dbReference type="AlphaFoldDB" id="A0A5R9LKW4"/>
<sequence>MARVTDRHQPDAHHSAINLHNYRNGDSSPDAPEKAENIAFHPWLIHDRLMVLLGCKGFN</sequence>
<evidence type="ECO:0000256" key="1">
    <source>
        <dbReference type="SAM" id="MobiDB-lite"/>
    </source>
</evidence>
<dbReference type="RefSeq" id="WP_138359889.1">
    <property type="nucleotide sequence ID" value="NZ_VCHQ01000007.1"/>
</dbReference>
<evidence type="ECO:0000313" key="2">
    <source>
        <dbReference type="EMBL" id="TLV21539.1"/>
    </source>
</evidence>
<feature type="region of interest" description="Disordered" evidence="1">
    <location>
        <begin position="1"/>
        <end position="33"/>
    </location>
</feature>
<organism evidence="2 3">
    <name type="scientific">Klebsiella indica</name>
    <dbReference type="NCBI Taxonomy" id="2582917"/>
    <lineage>
        <taxon>Bacteria</taxon>
        <taxon>Pseudomonadati</taxon>
        <taxon>Pseudomonadota</taxon>
        <taxon>Gammaproteobacteria</taxon>
        <taxon>Enterobacterales</taxon>
        <taxon>Enterobacteriaceae</taxon>
        <taxon>Klebsiella/Raoultella group</taxon>
        <taxon>Klebsiella</taxon>
    </lineage>
</organism>
<dbReference type="Proteomes" id="UP000307430">
    <property type="component" value="Unassembled WGS sequence"/>
</dbReference>
<keyword evidence="3" id="KW-1185">Reference proteome</keyword>